<sequence length="84" mass="9463">MAWIETYHCDVCGKRKTEEATDWWLAWTEGSSPIAGGECQPVLKLTPWHLFLSHDAGAKHLCGGRCAQTLMDRWMHTQTGCVTD</sequence>
<dbReference type="Proteomes" id="UP000290253">
    <property type="component" value="Unassembled WGS sequence"/>
</dbReference>
<dbReference type="AlphaFoldDB" id="A0A4Q1SH91"/>
<accession>A0A4Q1SH91</accession>
<gene>
    <name evidence="1" type="ORF">ESZ00_02955</name>
</gene>
<evidence type="ECO:0000313" key="2">
    <source>
        <dbReference type="Proteomes" id="UP000290253"/>
    </source>
</evidence>
<name>A0A4Q1SH91_9BACT</name>
<keyword evidence="2" id="KW-1185">Reference proteome</keyword>
<dbReference type="EMBL" id="SDMK01000001">
    <property type="protein sequence ID" value="RXS96914.1"/>
    <property type="molecule type" value="Genomic_DNA"/>
</dbReference>
<proteinExistence type="predicted"/>
<reference evidence="1 2" key="1">
    <citation type="journal article" date="2016" name="Int. J. Syst. Evol. Microbiol.">
        <title>Acidipila dinghuensis sp. nov., an acidobacterium isolated from forest soil.</title>
        <authorList>
            <person name="Jiang Y.W."/>
            <person name="Wang J."/>
            <person name="Chen M.H."/>
            <person name="Lv Y.Y."/>
            <person name="Qiu L.H."/>
        </authorList>
    </citation>
    <scope>NUCLEOTIDE SEQUENCE [LARGE SCALE GENOMIC DNA]</scope>
    <source>
        <strain evidence="1 2">DHOF10</strain>
    </source>
</reference>
<evidence type="ECO:0000313" key="1">
    <source>
        <dbReference type="EMBL" id="RXS96914.1"/>
    </source>
</evidence>
<dbReference type="RefSeq" id="WP_129206696.1">
    <property type="nucleotide sequence ID" value="NZ_BMGU01000001.1"/>
</dbReference>
<dbReference type="OrthoDB" id="121987at2"/>
<organism evidence="1 2">
    <name type="scientific">Silvibacterium dinghuense</name>
    <dbReference type="NCBI Taxonomy" id="1560006"/>
    <lineage>
        <taxon>Bacteria</taxon>
        <taxon>Pseudomonadati</taxon>
        <taxon>Acidobacteriota</taxon>
        <taxon>Terriglobia</taxon>
        <taxon>Terriglobales</taxon>
        <taxon>Acidobacteriaceae</taxon>
        <taxon>Silvibacterium</taxon>
    </lineage>
</organism>
<comment type="caution">
    <text evidence="1">The sequence shown here is derived from an EMBL/GenBank/DDBJ whole genome shotgun (WGS) entry which is preliminary data.</text>
</comment>
<protein>
    <submittedName>
        <fullName evidence="1">Uncharacterized protein</fullName>
    </submittedName>
</protein>